<evidence type="ECO:0000256" key="5">
    <source>
        <dbReference type="SAM" id="SignalP"/>
    </source>
</evidence>
<proteinExistence type="inferred from homology"/>
<dbReference type="PANTHER" id="PTHR38102:SF1">
    <property type="entry name" value="PERIPLASMIC CHAPERONE SPY"/>
    <property type="match status" value="1"/>
</dbReference>
<accession>A0A7C5KCV2</accession>
<organism evidence="6">
    <name type="scientific">Thermodesulfobium narugense</name>
    <dbReference type="NCBI Taxonomy" id="184064"/>
    <lineage>
        <taxon>Bacteria</taxon>
        <taxon>Pseudomonadati</taxon>
        <taxon>Thermodesulfobiota</taxon>
        <taxon>Thermodesulfobiia</taxon>
        <taxon>Thermodesulfobiales</taxon>
        <taxon>Thermodesulfobiaceae</taxon>
        <taxon>Thermodesulfobium</taxon>
    </lineage>
</organism>
<dbReference type="InterPro" id="IPR012899">
    <property type="entry name" value="LTXXQ"/>
</dbReference>
<evidence type="ECO:0000256" key="4">
    <source>
        <dbReference type="ARBA" id="ARBA00022764"/>
    </source>
</evidence>
<keyword evidence="3 5" id="KW-0732">Signal</keyword>
<dbReference type="PANTHER" id="PTHR38102">
    <property type="entry name" value="PERIPLASMIC CHAPERONE SPY"/>
    <property type="match status" value="1"/>
</dbReference>
<reference evidence="6" key="1">
    <citation type="journal article" date="2020" name="mSystems">
        <title>Genome- and Community-Level Interaction Insights into Carbon Utilization and Element Cycling Functions of Hydrothermarchaeota in Hydrothermal Sediment.</title>
        <authorList>
            <person name="Zhou Z."/>
            <person name="Liu Y."/>
            <person name="Xu W."/>
            <person name="Pan J."/>
            <person name="Luo Z.H."/>
            <person name="Li M."/>
        </authorList>
    </citation>
    <scope>NUCLEOTIDE SEQUENCE [LARGE SCALE GENOMIC DNA]</scope>
    <source>
        <strain evidence="6">SpSt-1019</strain>
    </source>
</reference>
<dbReference type="EMBL" id="DRUY01000117">
    <property type="protein sequence ID" value="HHI65600.1"/>
    <property type="molecule type" value="Genomic_DNA"/>
</dbReference>
<keyword evidence="4" id="KW-0574">Periplasm</keyword>
<dbReference type="GO" id="GO:0051082">
    <property type="term" value="F:unfolded protein binding"/>
    <property type="evidence" value="ECO:0007669"/>
    <property type="project" value="TreeGrafter"/>
</dbReference>
<dbReference type="CDD" id="cd09916">
    <property type="entry name" value="CpxP_like"/>
    <property type="match status" value="1"/>
</dbReference>
<evidence type="ECO:0000256" key="2">
    <source>
        <dbReference type="ARBA" id="ARBA00008441"/>
    </source>
</evidence>
<evidence type="ECO:0000256" key="3">
    <source>
        <dbReference type="ARBA" id="ARBA00022729"/>
    </source>
</evidence>
<name>A0A7C5KCV2_9BACT</name>
<dbReference type="Pfam" id="PF07813">
    <property type="entry name" value="LTXXQ"/>
    <property type="match status" value="1"/>
</dbReference>
<dbReference type="Gene3D" id="1.20.120.1490">
    <property type="match status" value="1"/>
</dbReference>
<dbReference type="InterPro" id="IPR052211">
    <property type="entry name" value="Cpx_auxiliary_protein"/>
</dbReference>
<evidence type="ECO:0000256" key="1">
    <source>
        <dbReference type="ARBA" id="ARBA00004418"/>
    </source>
</evidence>
<comment type="caution">
    <text evidence="6">The sequence shown here is derived from an EMBL/GenBank/DDBJ whole genome shotgun (WGS) entry which is preliminary data.</text>
</comment>
<evidence type="ECO:0000313" key="6">
    <source>
        <dbReference type="EMBL" id="HHI65600.1"/>
    </source>
</evidence>
<feature type="chain" id="PRO_5027589073" evidence="5">
    <location>
        <begin position="26"/>
        <end position="155"/>
    </location>
</feature>
<dbReference type="GO" id="GO:0030288">
    <property type="term" value="C:outer membrane-bounded periplasmic space"/>
    <property type="evidence" value="ECO:0007669"/>
    <property type="project" value="TreeGrafter"/>
</dbReference>
<protein>
    <submittedName>
        <fullName evidence="6">Periplasmic heavy metal sensor</fullName>
    </submittedName>
</protein>
<dbReference type="AlphaFoldDB" id="A0A7C5KCV2"/>
<sequence>MKKFFVGIMALALLASVWFMGNSFAFGTGNFGPGPNPDFGVGKPYKGLGLNYEQRENLQLEKMKEKLNLTDNQVAQIRTILDDKYAKLKVLRTKLWNLRNDYRNLVANKADTSLLESKIKEINSTRIEMMNLNTDYRIKILEILTPEQRILLSMR</sequence>
<comment type="subcellular location">
    <subcellularLocation>
        <location evidence="1">Periplasm</location>
    </subcellularLocation>
</comment>
<gene>
    <name evidence="6" type="ORF">ENL70_03505</name>
</gene>
<comment type="similarity">
    <text evidence="2">Belongs to the CpxP/Spy family.</text>
</comment>
<feature type="signal peptide" evidence="5">
    <location>
        <begin position="1"/>
        <end position="25"/>
    </location>
</feature>